<keyword evidence="2" id="KW-1185">Reference proteome</keyword>
<dbReference type="PANTHER" id="PTHR36807:SF2">
    <property type="entry name" value="PHOSPHOGLYCOLATE PHOSPHATASE"/>
    <property type="match status" value="1"/>
</dbReference>
<accession>A0ABN7EC78</accession>
<dbReference type="EMBL" id="CACRZD030000338">
    <property type="protein sequence ID" value="CAA6675512.1"/>
    <property type="molecule type" value="Genomic_DNA"/>
</dbReference>
<dbReference type="Proteomes" id="UP001189122">
    <property type="component" value="Unassembled WGS sequence"/>
</dbReference>
<reference evidence="2" key="1">
    <citation type="journal article" date="2020" name="Sci. Rep.">
        <title>Chromosome-scale genome assembly for the duckweed Spirodela intermedia, integrating cytogenetic maps, PacBio and Oxford Nanopore libraries.</title>
        <authorList>
            <person name="Hoang P.T.N."/>
            <person name="Fiebig A."/>
            <person name="Novak P."/>
            <person name="Macas J."/>
            <person name="Cao H.X."/>
            <person name="Stepanenko A."/>
            <person name="Chen G."/>
            <person name="Borisjuk N."/>
            <person name="Scholz U."/>
            <person name="Schubert I."/>
        </authorList>
    </citation>
    <scope>NUCLEOTIDE SEQUENCE [LARGE SCALE GENOMIC DNA]</scope>
</reference>
<dbReference type="InterPro" id="IPR022552">
    <property type="entry name" value="UPF_Ycf55"/>
</dbReference>
<sequence length="484" mass="54707">MRFINVNLRGRTSHSAAKKLCLGGIRTLARCLYEIFLPLRTSLKGGWHDEGSNLRCHCFGALANPESLTPSKWVPVIDQVLLTVSIVLAYMVDGSKLIDGLKATENDDYLDRSVNDRDITNGSLSLFAVAESPRLRLLWITLQRLHNEAGIVSTAYFLSSIVINTSQSYEGISRDGWSAVSYQILQQIIQPICIEWFEGELSLKIAKRTCILFISTGAPHRNIQEAVEDNSVLDSFKGLGKSELYADLLYSFDLVLYVMFTMLSLFDSYQNVVMGISSEQFPGVEHGVDILEDLVVSLADGISSMYLELISIDSNVADEMNSLDLNLCRLSTRELQRIRNEVALRQWVLRNFQSGRLDRGRPGNHWWQKFAYGKAESNAPLLRGIDRAPMRVKRTKELRALTGWRYYFSLFLELSDVAMPLFRVVFTKGREVVSFLLTCLVGRSLGLIYAGIRQSLGFPVKRMWGQFFSLSGNHFDALVLHPRH</sequence>
<comment type="caution">
    <text evidence="1">The sequence shown here is derived from an EMBL/GenBank/DDBJ whole genome shotgun (WGS) entry which is preliminary data.</text>
</comment>
<organism evidence="1 2">
    <name type="scientific">Spirodela intermedia</name>
    <name type="common">Intermediate duckweed</name>
    <dbReference type="NCBI Taxonomy" id="51605"/>
    <lineage>
        <taxon>Eukaryota</taxon>
        <taxon>Viridiplantae</taxon>
        <taxon>Streptophyta</taxon>
        <taxon>Embryophyta</taxon>
        <taxon>Tracheophyta</taxon>
        <taxon>Spermatophyta</taxon>
        <taxon>Magnoliopsida</taxon>
        <taxon>Liliopsida</taxon>
        <taxon>Araceae</taxon>
        <taxon>Lemnoideae</taxon>
        <taxon>Spirodela</taxon>
    </lineage>
</organism>
<name>A0ABN7EC78_SPIIN</name>
<evidence type="ECO:0000313" key="1">
    <source>
        <dbReference type="EMBL" id="CAA6675512.1"/>
    </source>
</evidence>
<evidence type="ECO:0000313" key="2">
    <source>
        <dbReference type="Proteomes" id="UP001189122"/>
    </source>
</evidence>
<protein>
    <submittedName>
        <fullName evidence="1">Uncharacterized protein</fullName>
    </submittedName>
</protein>
<dbReference type="PANTHER" id="PTHR36807">
    <property type="entry name" value="PHOSPHOGLYCOLATE PHOSPHATASE"/>
    <property type="match status" value="1"/>
</dbReference>
<dbReference type="Pfam" id="PF12452">
    <property type="entry name" value="DUF3685"/>
    <property type="match status" value="1"/>
</dbReference>
<gene>
    <name evidence="1" type="ORF">SI7747_UN021854</name>
</gene>
<proteinExistence type="predicted"/>